<dbReference type="InterPro" id="IPR001173">
    <property type="entry name" value="Glyco_trans_2-like"/>
</dbReference>
<dbReference type="RefSeq" id="WP_116692736.1">
    <property type="nucleotide sequence ID" value="NZ_QEHR01000001.1"/>
</dbReference>
<organism evidence="6 7">
    <name type="scientific">Marixanthomonas spongiae</name>
    <dbReference type="NCBI Taxonomy" id="2174845"/>
    <lineage>
        <taxon>Bacteria</taxon>
        <taxon>Pseudomonadati</taxon>
        <taxon>Bacteroidota</taxon>
        <taxon>Flavobacteriia</taxon>
        <taxon>Flavobacteriales</taxon>
        <taxon>Flavobacteriaceae</taxon>
        <taxon>Marixanthomonas</taxon>
    </lineage>
</organism>
<comment type="caution">
    <text evidence="6">The sequence shown here is derived from an EMBL/GenBank/DDBJ whole genome shotgun (WGS) entry which is preliminary data.</text>
</comment>
<keyword evidence="4" id="KW-0812">Transmembrane</keyword>
<evidence type="ECO:0000256" key="1">
    <source>
        <dbReference type="ARBA" id="ARBA00006739"/>
    </source>
</evidence>
<dbReference type="PANTHER" id="PTHR43630">
    <property type="entry name" value="POLY-BETA-1,6-N-ACETYL-D-GLUCOSAMINE SYNTHASE"/>
    <property type="match status" value="1"/>
</dbReference>
<keyword evidence="4" id="KW-0472">Membrane</keyword>
<sequence>MVFLYALAAVVLINCGYYLLFSKFSFSKTSETAPKTIQGAVKESNSSTKAKLQPVSLIVCAKNEVENLKIHIPFWLEQNHPDFELILIDDASSDNTLAVMEWFKEQHPKIQIVKVKNNEAFWGNKKYALTLGLKRAKNQHLLFTDADCKPASKDWLTTMTAHFSEEKQLVLGYGAYQKKPGLLNRFIRFETLMTALQYFSYAKAKMPYMGVGRNLAYTAKLYYDNKGFMSHIKLSSGDDDLFVNEAATPENTAICVSEEAFTYSIPKKTWKGWWRQKKRHITTAKHYKPIHKFLLGLFYTSNLLFWVLSIISFIVVSWKITLALILFRFIFQYIIVGKAAKKLKESDLAPYIPLFELFLVCYQMSIFISNSRTKHNRWK</sequence>
<dbReference type="OrthoDB" id="9800276at2"/>
<evidence type="ECO:0000313" key="7">
    <source>
        <dbReference type="Proteomes" id="UP000245962"/>
    </source>
</evidence>
<feature type="transmembrane region" description="Helical" evidence="4">
    <location>
        <begin position="293"/>
        <end position="314"/>
    </location>
</feature>
<keyword evidence="7" id="KW-1185">Reference proteome</keyword>
<feature type="domain" description="Glycosyltransferase 2-like" evidence="5">
    <location>
        <begin position="56"/>
        <end position="181"/>
    </location>
</feature>
<name>A0A2U0I7C2_9FLAO</name>
<dbReference type="GO" id="GO:0016757">
    <property type="term" value="F:glycosyltransferase activity"/>
    <property type="evidence" value="ECO:0007669"/>
    <property type="project" value="UniProtKB-KW"/>
</dbReference>
<gene>
    <name evidence="6" type="ORF">DDV96_00235</name>
</gene>
<dbReference type="InterPro" id="IPR029044">
    <property type="entry name" value="Nucleotide-diphossugar_trans"/>
</dbReference>
<comment type="similarity">
    <text evidence="1">Belongs to the glycosyltransferase 2 family.</text>
</comment>
<evidence type="ECO:0000256" key="3">
    <source>
        <dbReference type="ARBA" id="ARBA00022679"/>
    </source>
</evidence>
<proteinExistence type="inferred from homology"/>
<evidence type="ECO:0000313" key="6">
    <source>
        <dbReference type="EMBL" id="PVW16992.1"/>
    </source>
</evidence>
<keyword evidence="3 6" id="KW-0808">Transferase</keyword>
<evidence type="ECO:0000256" key="4">
    <source>
        <dbReference type="SAM" id="Phobius"/>
    </source>
</evidence>
<evidence type="ECO:0000256" key="2">
    <source>
        <dbReference type="ARBA" id="ARBA00022676"/>
    </source>
</evidence>
<evidence type="ECO:0000259" key="5">
    <source>
        <dbReference type="Pfam" id="PF00535"/>
    </source>
</evidence>
<feature type="transmembrane region" description="Helical" evidence="4">
    <location>
        <begin position="6"/>
        <end position="26"/>
    </location>
</feature>
<keyword evidence="2" id="KW-0328">Glycosyltransferase</keyword>
<dbReference type="SUPFAM" id="SSF53448">
    <property type="entry name" value="Nucleotide-diphospho-sugar transferases"/>
    <property type="match status" value="1"/>
</dbReference>
<dbReference type="Gene3D" id="3.90.550.10">
    <property type="entry name" value="Spore Coat Polysaccharide Biosynthesis Protein SpsA, Chain A"/>
    <property type="match status" value="1"/>
</dbReference>
<keyword evidence="4" id="KW-1133">Transmembrane helix</keyword>
<protein>
    <submittedName>
        <fullName evidence="6">Glycosyl transferase family 2</fullName>
    </submittedName>
</protein>
<dbReference type="PANTHER" id="PTHR43630:SF1">
    <property type="entry name" value="POLY-BETA-1,6-N-ACETYL-D-GLUCOSAMINE SYNTHASE"/>
    <property type="match status" value="1"/>
</dbReference>
<dbReference type="Proteomes" id="UP000245962">
    <property type="component" value="Unassembled WGS sequence"/>
</dbReference>
<dbReference type="EMBL" id="QEHR01000001">
    <property type="protein sequence ID" value="PVW16992.1"/>
    <property type="molecule type" value="Genomic_DNA"/>
</dbReference>
<feature type="transmembrane region" description="Helical" evidence="4">
    <location>
        <begin position="320"/>
        <end position="336"/>
    </location>
</feature>
<dbReference type="Pfam" id="PF00535">
    <property type="entry name" value="Glycos_transf_2"/>
    <property type="match status" value="1"/>
</dbReference>
<dbReference type="AlphaFoldDB" id="A0A2U0I7C2"/>
<accession>A0A2U0I7C2</accession>
<reference evidence="6 7" key="1">
    <citation type="submission" date="2018-04" db="EMBL/GenBank/DDBJ databases">
        <title>Marixanthomonas spongiae HN-E44 sp. nov., isolated from a marine sponge.</title>
        <authorList>
            <person name="Luo L."/>
            <person name="Zhuang L."/>
        </authorList>
    </citation>
    <scope>NUCLEOTIDE SEQUENCE [LARGE SCALE GENOMIC DNA]</scope>
    <source>
        <strain evidence="6 7">HN-E44</strain>
    </source>
</reference>